<dbReference type="OrthoDB" id="3763355at2759"/>
<sequence length="243" mass="27939">MLPELTKPAPPAADDSTFAAQMTWKMAYDEYKDDKVLFDKQKESLQDLRIFILQTVDAKYTTYTYGISSARNLLAKLKKSIAPSDKARRNEIYNLWQKQKHYPTERTVEKWLRDWETLYSDASRLRLPEAADDRAQIDFLLSLMEKHPEFAGYWRQRIAHRTDTKESAPSLADLVSKFRMQRHEQLAAQGKDSHWAYATTLQGWDIEPKQESTEATDPQGSCLCGKNHPGRNTTVAHKNASGA</sequence>
<gene>
    <name evidence="2 4" type="ORF">BDZ99DRAFT_481224</name>
</gene>
<protein>
    <submittedName>
        <fullName evidence="2 4">Uncharacterized protein</fullName>
    </submittedName>
</protein>
<accession>A0A6A6Y6T8</accession>
<reference evidence="2 4" key="1">
    <citation type="journal article" date="2020" name="Stud. Mycol.">
        <title>101 Dothideomycetes genomes: a test case for predicting lifestyles and emergence of pathogens.</title>
        <authorList>
            <person name="Haridas S."/>
            <person name="Albert R."/>
            <person name="Binder M."/>
            <person name="Bloem J."/>
            <person name="Labutti K."/>
            <person name="Salamov A."/>
            <person name="Andreopoulos B."/>
            <person name="Baker S."/>
            <person name="Barry K."/>
            <person name="Bills G."/>
            <person name="Bluhm B."/>
            <person name="Cannon C."/>
            <person name="Castanera R."/>
            <person name="Culley D."/>
            <person name="Daum C."/>
            <person name="Ezra D."/>
            <person name="Gonzalez J."/>
            <person name="Henrissat B."/>
            <person name="Kuo A."/>
            <person name="Liang C."/>
            <person name="Lipzen A."/>
            <person name="Lutzoni F."/>
            <person name="Magnuson J."/>
            <person name="Mondo S."/>
            <person name="Nolan M."/>
            <person name="Ohm R."/>
            <person name="Pangilinan J."/>
            <person name="Park H.-J."/>
            <person name="Ramirez L."/>
            <person name="Alfaro M."/>
            <person name="Sun H."/>
            <person name="Tritt A."/>
            <person name="Yoshinaga Y."/>
            <person name="Zwiers L.-H."/>
            <person name="Turgeon B."/>
            <person name="Goodwin S."/>
            <person name="Spatafora J."/>
            <person name="Crous P."/>
            <person name="Grigoriev I."/>
        </authorList>
    </citation>
    <scope>NUCLEOTIDE SEQUENCE</scope>
    <source>
        <strain evidence="2 4">CBS 304.34</strain>
    </source>
</reference>
<organism evidence="2">
    <name type="scientific">Mytilinidion resinicola</name>
    <dbReference type="NCBI Taxonomy" id="574789"/>
    <lineage>
        <taxon>Eukaryota</taxon>
        <taxon>Fungi</taxon>
        <taxon>Dikarya</taxon>
        <taxon>Ascomycota</taxon>
        <taxon>Pezizomycotina</taxon>
        <taxon>Dothideomycetes</taxon>
        <taxon>Pleosporomycetidae</taxon>
        <taxon>Mytilinidiales</taxon>
        <taxon>Mytilinidiaceae</taxon>
        <taxon>Mytilinidion</taxon>
    </lineage>
</organism>
<evidence type="ECO:0000313" key="2">
    <source>
        <dbReference type="EMBL" id="KAF2804400.1"/>
    </source>
</evidence>
<dbReference type="AlphaFoldDB" id="A0A6A6Y6T8"/>
<evidence type="ECO:0000256" key="1">
    <source>
        <dbReference type="SAM" id="MobiDB-lite"/>
    </source>
</evidence>
<reference evidence="4" key="2">
    <citation type="submission" date="2020-04" db="EMBL/GenBank/DDBJ databases">
        <authorList>
            <consortium name="NCBI Genome Project"/>
        </authorList>
    </citation>
    <scope>NUCLEOTIDE SEQUENCE</scope>
    <source>
        <strain evidence="4">CBS 304.34</strain>
    </source>
</reference>
<dbReference type="Proteomes" id="UP000504636">
    <property type="component" value="Unplaced"/>
</dbReference>
<dbReference type="GeneID" id="54463274"/>
<name>A0A6A6Y6T8_9PEZI</name>
<keyword evidence="3" id="KW-1185">Reference proteome</keyword>
<evidence type="ECO:0000313" key="3">
    <source>
        <dbReference type="Proteomes" id="UP000504636"/>
    </source>
</evidence>
<proteinExistence type="predicted"/>
<evidence type="ECO:0000313" key="4">
    <source>
        <dbReference type="RefSeq" id="XP_033571364.1"/>
    </source>
</evidence>
<feature type="compositionally biased region" description="Polar residues" evidence="1">
    <location>
        <begin position="230"/>
        <end position="243"/>
    </location>
</feature>
<reference evidence="4" key="3">
    <citation type="submission" date="2025-04" db="UniProtKB">
        <authorList>
            <consortium name="RefSeq"/>
        </authorList>
    </citation>
    <scope>IDENTIFICATION</scope>
    <source>
        <strain evidence="4">CBS 304.34</strain>
    </source>
</reference>
<feature type="region of interest" description="Disordered" evidence="1">
    <location>
        <begin position="210"/>
        <end position="243"/>
    </location>
</feature>
<dbReference type="EMBL" id="MU003713">
    <property type="protein sequence ID" value="KAF2804400.1"/>
    <property type="molecule type" value="Genomic_DNA"/>
</dbReference>
<dbReference type="RefSeq" id="XP_033571364.1">
    <property type="nucleotide sequence ID" value="XM_033722381.1"/>
</dbReference>